<comment type="caution">
    <text evidence="1">The sequence shown here is derived from an EMBL/GenBank/DDBJ whole genome shotgun (WGS) entry which is preliminary data.</text>
</comment>
<protein>
    <submittedName>
        <fullName evidence="1">HAD family phosphatase</fullName>
    </submittedName>
</protein>
<dbReference type="Proteomes" id="UP000323930">
    <property type="component" value="Unassembled WGS sequence"/>
</dbReference>
<dbReference type="PANTHER" id="PTHR43611">
    <property type="entry name" value="ALPHA-D-GLUCOSE 1-PHOSPHATE PHOSPHATASE"/>
    <property type="match status" value="1"/>
</dbReference>
<dbReference type="AlphaFoldDB" id="A0A5D0HN85"/>
<dbReference type="Pfam" id="PF13419">
    <property type="entry name" value="HAD_2"/>
    <property type="match status" value="1"/>
</dbReference>
<proteinExistence type="predicted"/>
<sequence length="205" mass="23937">MKKIDTFIFDLGGVLIDWNPEYVYLNEFNGDREKMQWFFDNICTMDWNENQDAGYPIAKATEERVAMFPEYEDLIRIYYGRWVEMLGGAISGTVDILKKVIASKKYKVVALTNWSNETFPIALERFEFLHWFEGIVVSGDEKTRKPYNDIFNITLNRYDILAENSIFIDDNARNIEAANNLGINGIQFKSPETLIKDLKKFNINI</sequence>
<dbReference type="OrthoDB" id="9797415at2"/>
<dbReference type="NCBIfam" id="TIGR01509">
    <property type="entry name" value="HAD-SF-IA-v3"/>
    <property type="match status" value="1"/>
</dbReference>
<dbReference type="SFLD" id="SFLDS00003">
    <property type="entry name" value="Haloacid_Dehalogenase"/>
    <property type="match status" value="1"/>
</dbReference>
<dbReference type="PANTHER" id="PTHR43611:SF3">
    <property type="entry name" value="FLAVIN MONONUCLEOTIDE HYDROLASE 1, CHLOROPLATIC"/>
    <property type="match status" value="1"/>
</dbReference>
<organism evidence="1 2">
    <name type="scientific">Seonamhaeicola marinus</name>
    <dbReference type="NCBI Taxonomy" id="1912246"/>
    <lineage>
        <taxon>Bacteria</taxon>
        <taxon>Pseudomonadati</taxon>
        <taxon>Bacteroidota</taxon>
        <taxon>Flavobacteriia</taxon>
        <taxon>Flavobacteriales</taxon>
        <taxon>Flavobacteriaceae</taxon>
    </lineage>
</organism>
<keyword evidence="2" id="KW-1185">Reference proteome</keyword>
<dbReference type="RefSeq" id="WP_148544806.1">
    <property type="nucleotide sequence ID" value="NZ_VSDQ01000718.1"/>
</dbReference>
<dbReference type="Gene3D" id="3.40.50.1000">
    <property type="entry name" value="HAD superfamily/HAD-like"/>
    <property type="match status" value="1"/>
</dbReference>
<reference evidence="1 2" key="1">
    <citation type="submission" date="2019-08" db="EMBL/GenBank/DDBJ databases">
        <title>Seonamhaeicola sediminis sp. nov., isolated from marine sediment.</title>
        <authorList>
            <person name="Cao W.R."/>
        </authorList>
    </citation>
    <scope>NUCLEOTIDE SEQUENCE [LARGE SCALE GENOMIC DNA]</scope>
    <source>
        <strain evidence="1 2">B011</strain>
    </source>
</reference>
<dbReference type="EMBL" id="VSDQ01000718">
    <property type="protein sequence ID" value="TYA71819.1"/>
    <property type="molecule type" value="Genomic_DNA"/>
</dbReference>
<dbReference type="SFLD" id="SFLDG01129">
    <property type="entry name" value="C1.5:_HAD__Beta-PGM__Phosphata"/>
    <property type="match status" value="1"/>
</dbReference>
<dbReference type="InterPro" id="IPR041492">
    <property type="entry name" value="HAD_2"/>
</dbReference>
<dbReference type="SUPFAM" id="SSF56784">
    <property type="entry name" value="HAD-like"/>
    <property type="match status" value="1"/>
</dbReference>
<gene>
    <name evidence="1" type="ORF">FUA24_19910</name>
</gene>
<dbReference type="InterPro" id="IPR036412">
    <property type="entry name" value="HAD-like_sf"/>
</dbReference>
<dbReference type="InterPro" id="IPR006439">
    <property type="entry name" value="HAD-SF_hydro_IA"/>
</dbReference>
<accession>A0A5D0HN85</accession>
<evidence type="ECO:0000313" key="1">
    <source>
        <dbReference type="EMBL" id="TYA71819.1"/>
    </source>
</evidence>
<evidence type="ECO:0000313" key="2">
    <source>
        <dbReference type="Proteomes" id="UP000323930"/>
    </source>
</evidence>
<name>A0A5D0HN85_9FLAO</name>
<dbReference type="CDD" id="cd02603">
    <property type="entry name" value="HAD_sEH-N_like"/>
    <property type="match status" value="1"/>
</dbReference>
<dbReference type="InterPro" id="IPR023214">
    <property type="entry name" value="HAD_sf"/>
</dbReference>